<dbReference type="InterPro" id="IPR036116">
    <property type="entry name" value="FN3_sf"/>
</dbReference>
<dbReference type="InterPro" id="IPR045474">
    <property type="entry name" value="GEVED"/>
</dbReference>
<dbReference type="CDD" id="cd00063">
    <property type="entry name" value="FN3"/>
    <property type="match status" value="1"/>
</dbReference>
<proteinExistence type="predicted"/>
<dbReference type="InterPro" id="IPR026444">
    <property type="entry name" value="Secre_tail"/>
</dbReference>
<dbReference type="SMART" id="SM00060">
    <property type="entry name" value="FN3"/>
    <property type="match status" value="1"/>
</dbReference>
<keyword evidence="1" id="KW-0732">Signal</keyword>
<dbReference type="SUPFAM" id="SSF55486">
    <property type="entry name" value="Metalloproteases ('zincins'), catalytic domain"/>
    <property type="match status" value="1"/>
</dbReference>
<feature type="chain" id="PRO_5037620230" evidence="1">
    <location>
        <begin position="22"/>
        <end position="1177"/>
    </location>
</feature>
<dbReference type="PROSITE" id="PS50853">
    <property type="entry name" value="FN3"/>
    <property type="match status" value="1"/>
</dbReference>
<dbReference type="NCBIfam" id="TIGR04183">
    <property type="entry name" value="Por_Secre_tail"/>
    <property type="match status" value="1"/>
</dbReference>
<name>A0A937FYU7_9BACT</name>
<dbReference type="Proteomes" id="UP000614216">
    <property type="component" value="Unassembled WGS sequence"/>
</dbReference>
<dbReference type="InterPro" id="IPR003961">
    <property type="entry name" value="FN3_dom"/>
</dbReference>
<sequence length="1177" mass="126021">MKRIFTILFLLSALTTGYTQSSFWKESKAVTPDKISGKLNNSGTYKTLMLDFQGLKQALSLTGMRGSASSRNAQVIHFPNADGKMEKFSIVEAPTLHPDLAKKYPGIKSYAGQGIDNPTSTIRFSISNQRGFHGLLMTAKGMEYIDPVSSDNSTYAIYMRKSLNKDEKDFQCIMDDHIATTTKSNGVTTLKTNDQKLRKYRLALSCNAEYGNIFAGSGTDAEKKANILAQMNITMTRVNGIYERDLAITMEIIANNDDIIYFGDTNADPWSNEWNTKTQQTIDAVIGDANYDIGHNFNTTGGGNAGCIGCVCTSGEKGSGYTGRSDPTGDPFDVDYVAHEMGHQFGGYHTMNTCSRSGSGSTEVEPASGSSIMGYAGICSTNIQENSDAYFGYVNIRDISANIQSGVSSGCPVIVDLSNNPPVANAGNDFIIPKSTPFVLKGAGSDPDGNASLTYCWEQNDPEEGLGAGSPESTWTQGPLFRSLEGTSSPDRYMPQISTVLAGELGSTWEVLPSVGRKMNFSLTVRDNHAGGGQTSDDLMEITVDGNSGPFFISDPNSSLSWHEGQTQVVTWNVANTDQAPISCSNVNILLSTDGGQTFPTTLISNAPNNGMAEVTVPSGLSANCRIKIEAVGNIFYDISDVDFEIATAIACNATVPTGLSVTQVNSTDATITWGQNTGATFDIQYRAQGASTFTTIGAGGNTKQLLNLSPSTTYEVQVRSKCTGSTSEFTSIVTFTTEELVLQYCASQGSSIKDEYIGSVQLADIDNTAPTSSGYTDFTAISTDLSVGSKYTITITPTWTGTPYDEAYAVWIDYNQNADFNDPGELVWSKDPSKDTLVSGGFTVPVNALPGTTRMRISMKYNAIPASCGSFGFGEVEDYTVNIVLLDKVSISSNNVNNEFAKVGDEVTLQFHAAKPIQVPTVTIQGNNVTASLSEGVWIAKHAFTSSDTEGKVAFTINYTDMEDVAGAEVTATTDKSTVLFDKTPPSLVNVSIKSGSLQDKSIATPGDEVTLVFNASEKLDNPDVTIADVNVAASLVESQWRTVRTMREGDTPGVISFSISYKDMAGNEALVNTTSDGSSVEFMEQITGLGDLISKQIKAYPNPASNEIIMQTKGIQGQAEIRIIDFTGRKALSKTVEVGRDDEKAIDVTSLASGTYTLQVVGDSMLNTTLIVISK</sequence>
<protein>
    <submittedName>
        <fullName evidence="3">T9SS type A sorting domain-containing protein</fullName>
    </submittedName>
</protein>
<dbReference type="GO" id="GO:0008237">
    <property type="term" value="F:metallopeptidase activity"/>
    <property type="evidence" value="ECO:0007669"/>
    <property type="project" value="InterPro"/>
</dbReference>
<dbReference type="EMBL" id="JAEUGD010000014">
    <property type="protein sequence ID" value="MBL6445436.1"/>
    <property type="molecule type" value="Genomic_DNA"/>
</dbReference>
<dbReference type="InterPro" id="IPR024079">
    <property type="entry name" value="MetalloPept_cat_dom_sf"/>
</dbReference>
<dbReference type="Pfam" id="PF20009">
    <property type="entry name" value="GEVED"/>
    <property type="match status" value="1"/>
</dbReference>
<evidence type="ECO:0000259" key="2">
    <source>
        <dbReference type="PROSITE" id="PS50853"/>
    </source>
</evidence>
<dbReference type="AlphaFoldDB" id="A0A937FYU7"/>
<dbReference type="Pfam" id="PF00041">
    <property type="entry name" value="fn3"/>
    <property type="match status" value="1"/>
</dbReference>
<keyword evidence="4" id="KW-1185">Reference proteome</keyword>
<dbReference type="SUPFAM" id="SSF49265">
    <property type="entry name" value="Fibronectin type III"/>
    <property type="match status" value="1"/>
</dbReference>
<dbReference type="RefSeq" id="WP_202854980.1">
    <property type="nucleotide sequence ID" value="NZ_JAEUGD010000014.1"/>
</dbReference>
<feature type="signal peptide" evidence="1">
    <location>
        <begin position="1"/>
        <end position="21"/>
    </location>
</feature>
<dbReference type="Gene3D" id="3.40.390.10">
    <property type="entry name" value="Collagenase (Catalytic Domain)"/>
    <property type="match status" value="1"/>
</dbReference>
<evidence type="ECO:0000313" key="3">
    <source>
        <dbReference type="EMBL" id="MBL6445436.1"/>
    </source>
</evidence>
<comment type="caution">
    <text evidence="3">The sequence shown here is derived from an EMBL/GenBank/DDBJ whole genome shotgun (WGS) entry which is preliminary data.</text>
</comment>
<evidence type="ECO:0000256" key="1">
    <source>
        <dbReference type="SAM" id="SignalP"/>
    </source>
</evidence>
<dbReference type="Gene3D" id="2.60.40.10">
    <property type="entry name" value="Immunoglobulins"/>
    <property type="match status" value="2"/>
</dbReference>
<evidence type="ECO:0000313" key="4">
    <source>
        <dbReference type="Proteomes" id="UP000614216"/>
    </source>
</evidence>
<dbReference type="InterPro" id="IPR013783">
    <property type="entry name" value="Ig-like_fold"/>
</dbReference>
<reference evidence="3" key="1">
    <citation type="submission" date="2021-01" db="EMBL/GenBank/DDBJ databases">
        <title>Fulvivirga kasyanovii gen. nov., sp nov., a novel member of the phylum Bacteroidetes isolated from seawater in a mussel farm.</title>
        <authorList>
            <person name="Zhao L.-H."/>
            <person name="Wang Z.-J."/>
        </authorList>
    </citation>
    <scope>NUCLEOTIDE SEQUENCE</scope>
    <source>
        <strain evidence="3">29W222</strain>
    </source>
</reference>
<dbReference type="Pfam" id="PF18962">
    <property type="entry name" value="Por_Secre_tail"/>
    <property type="match status" value="1"/>
</dbReference>
<accession>A0A937FYU7</accession>
<dbReference type="Pfam" id="PF13583">
    <property type="entry name" value="Reprolysin_4"/>
    <property type="match status" value="1"/>
</dbReference>
<feature type="domain" description="Fibronectin type-III" evidence="2">
    <location>
        <begin position="656"/>
        <end position="741"/>
    </location>
</feature>
<organism evidence="3 4">
    <name type="scientific">Fulvivirga marina</name>
    <dbReference type="NCBI Taxonomy" id="2494733"/>
    <lineage>
        <taxon>Bacteria</taxon>
        <taxon>Pseudomonadati</taxon>
        <taxon>Bacteroidota</taxon>
        <taxon>Cytophagia</taxon>
        <taxon>Cytophagales</taxon>
        <taxon>Fulvivirgaceae</taxon>
        <taxon>Fulvivirga</taxon>
    </lineage>
</organism>
<gene>
    <name evidence="3" type="ORF">JMN32_03905</name>
</gene>